<sequence>MSNKKIMLALMTGVLGTSLAGCGGANDQAKAGNGGGDSSQAGPAKIKVALETGGLSYVEGSPDLNNDPYVKAVEKMANVDMDLQLIQHQNYSQNMQLLFAGGELPDLLQTQGINKPEVAPAIDAGVLLPLDELIDKYGPNLKKHIPKESWANAAVSKDGKIYGIPQENPIRNSAVTYMRKDWLDKLGLQPPKTVDEYIKVLTSFRDNDPNGNGKKDEIPFSARAKFSFGFQFFSAYDVHPQTWTFENNQLVPNFIRPGMVEALKVYKTLYDQKLIDNEFLVNQGKDWDAKIKGAGTVGMWATTSAAPDGVLAAIKANVPTAEIALIPSPVGPSGKPGGVYPLGSTVSDFVWTIPKNAKNPEAIIKFLDWFYAEGDKEKDNFFMYGLKDVNYTEQNGQIQYKYPTTNEAIGQQVMFQEWIHFTGPKRHLTDEAFLKGKPNGDLIVKSLQVAKAEGFEDAGVGMPSLPTMQARPELKYDGLWLEFAAKVVTGKESVDKFNDFVADWKKRGGDQVIKEATDWYNQTHKK</sequence>
<dbReference type="PANTHER" id="PTHR43649:SF33">
    <property type="entry name" value="POLYGALACTURONAN_RHAMNOGALACTURONAN-BINDING PROTEIN YTCQ"/>
    <property type="match status" value="1"/>
</dbReference>
<dbReference type="Gene3D" id="3.40.190.10">
    <property type="entry name" value="Periplasmic binding protein-like II"/>
    <property type="match status" value="2"/>
</dbReference>
<organism evidence="7 8">
    <name type="scientific">Paenibacillus aurantius</name>
    <dbReference type="NCBI Taxonomy" id="2918900"/>
    <lineage>
        <taxon>Bacteria</taxon>
        <taxon>Bacillati</taxon>
        <taxon>Bacillota</taxon>
        <taxon>Bacilli</taxon>
        <taxon>Bacillales</taxon>
        <taxon>Paenibacillaceae</taxon>
        <taxon>Paenibacillus</taxon>
    </lineage>
</organism>
<keyword evidence="3" id="KW-0472">Membrane</keyword>
<dbReference type="EMBL" id="CP130318">
    <property type="protein sequence ID" value="WNQ09558.1"/>
    <property type="molecule type" value="Genomic_DNA"/>
</dbReference>
<dbReference type="KEGG" id="paun:MJA45_18205"/>
<dbReference type="InterPro" id="IPR006059">
    <property type="entry name" value="SBP"/>
</dbReference>
<evidence type="ECO:0000256" key="4">
    <source>
        <dbReference type="ARBA" id="ARBA00023139"/>
    </source>
</evidence>
<reference evidence="7 8" key="1">
    <citation type="submission" date="2022-02" db="EMBL/GenBank/DDBJ databases">
        <title>Paenibacillus sp. MBLB1776 Whole Genome Shotgun Sequencing.</title>
        <authorList>
            <person name="Hwang C.Y."/>
            <person name="Cho E.-S."/>
            <person name="Seo M.-J."/>
        </authorList>
    </citation>
    <scope>NUCLEOTIDE SEQUENCE [LARGE SCALE GENOMIC DNA]</scope>
    <source>
        <strain evidence="7 8">MBLB1776</strain>
    </source>
</reference>
<dbReference type="AlphaFoldDB" id="A0AA96LA97"/>
<evidence type="ECO:0000313" key="8">
    <source>
        <dbReference type="Proteomes" id="UP001305702"/>
    </source>
</evidence>
<dbReference type="Proteomes" id="UP001305702">
    <property type="component" value="Chromosome"/>
</dbReference>
<dbReference type="CDD" id="cd13580">
    <property type="entry name" value="PBP2_AlgQ_like_1"/>
    <property type="match status" value="1"/>
</dbReference>
<dbReference type="InterPro" id="IPR050490">
    <property type="entry name" value="Bact_solute-bd_prot1"/>
</dbReference>
<feature type="chain" id="PRO_5041704788" evidence="6">
    <location>
        <begin position="21"/>
        <end position="526"/>
    </location>
</feature>
<evidence type="ECO:0000256" key="5">
    <source>
        <dbReference type="ARBA" id="ARBA00023288"/>
    </source>
</evidence>
<name>A0AA96LA97_9BACL</name>
<evidence type="ECO:0000256" key="6">
    <source>
        <dbReference type="SAM" id="SignalP"/>
    </source>
</evidence>
<evidence type="ECO:0000256" key="2">
    <source>
        <dbReference type="ARBA" id="ARBA00022729"/>
    </source>
</evidence>
<feature type="signal peptide" evidence="6">
    <location>
        <begin position="1"/>
        <end position="20"/>
    </location>
</feature>
<dbReference type="Pfam" id="PF01547">
    <property type="entry name" value="SBP_bac_1"/>
    <property type="match status" value="1"/>
</dbReference>
<proteinExistence type="predicted"/>
<keyword evidence="5" id="KW-0449">Lipoprotein</keyword>
<gene>
    <name evidence="7" type="ORF">MJA45_18205</name>
</gene>
<keyword evidence="4" id="KW-0564">Palmitate</keyword>
<dbReference type="RefSeq" id="WP_315603330.1">
    <property type="nucleotide sequence ID" value="NZ_CP130318.1"/>
</dbReference>
<evidence type="ECO:0000256" key="3">
    <source>
        <dbReference type="ARBA" id="ARBA00023136"/>
    </source>
</evidence>
<protein>
    <submittedName>
        <fullName evidence="7">Extracellular solute-binding protein</fullName>
    </submittedName>
</protein>
<evidence type="ECO:0000313" key="7">
    <source>
        <dbReference type="EMBL" id="WNQ09558.1"/>
    </source>
</evidence>
<accession>A0AA96LA97</accession>
<keyword evidence="2 6" id="KW-0732">Signal</keyword>
<evidence type="ECO:0000256" key="1">
    <source>
        <dbReference type="ARBA" id="ARBA00022475"/>
    </source>
</evidence>
<keyword evidence="8" id="KW-1185">Reference proteome</keyword>
<dbReference type="SUPFAM" id="SSF53850">
    <property type="entry name" value="Periplasmic binding protein-like II"/>
    <property type="match status" value="1"/>
</dbReference>
<keyword evidence="1" id="KW-1003">Cell membrane</keyword>
<dbReference type="PROSITE" id="PS51257">
    <property type="entry name" value="PROKAR_LIPOPROTEIN"/>
    <property type="match status" value="1"/>
</dbReference>
<dbReference type="PANTHER" id="PTHR43649">
    <property type="entry name" value="ARABINOSE-BINDING PROTEIN-RELATED"/>
    <property type="match status" value="1"/>
</dbReference>